<name>B7K141_RIPO1</name>
<organism evidence="2 3">
    <name type="scientific">Rippkaea orientalis (strain PCC 8801 / RF-1)</name>
    <name type="common">Cyanothece sp. (strain PCC 8801)</name>
    <dbReference type="NCBI Taxonomy" id="41431"/>
    <lineage>
        <taxon>Bacteria</taxon>
        <taxon>Bacillati</taxon>
        <taxon>Cyanobacteriota</taxon>
        <taxon>Cyanophyceae</taxon>
        <taxon>Oscillatoriophycideae</taxon>
        <taxon>Chroococcales</taxon>
        <taxon>Aphanothecaceae</taxon>
        <taxon>Rippkaea</taxon>
        <taxon>Rippkaea orientalis</taxon>
    </lineage>
</organism>
<evidence type="ECO:0000313" key="3">
    <source>
        <dbReference type="Proteomes" id="UP000008204"/>
    </source>
</evidence>
<proteinExistence type="predicted"/>
<keyword evidence="1" id="KW-0175">Coiled coil</keyword>
<accession>B7K141</accession>
<gene>
    <name evidence="2" type="ordered locus">PCC8801_2208</name>
</gene>
<dbReference type="NCBIfam" id="NF038191">
    <property type="entry name" value="V_Cas12k"/>
    <property type="match status" value="1"/>
</dbReference>
<dbReference type="HOGENOM" id="CLU_384464_0_0_3"/>
<dbReference type="AlphaFoldDB" id="B7K141"/>
<dbReference type="OrthoDB" id="527512at2"/>
<keyword evidence="3" id="KW-1185">Reference proteome</keyword>
<dbReference type="KEGG" id="cyp:PCC8801_2208"/>
<evidence type="ECO:0000313" key="2">
    <source>
        <dbReference type="EMBL" id="ACK66236.1"/>
    </source>
</evidence>
<dbReference type="EMBL" id="CP001287">
    <property type="protein sequence ID" value="ACK66236.1"/>
    <property type="molecule type" value="Genomic_DNA"/>
</dbReference>
<reference evidence="3" key="1">
    <citation type="journal article" date="2011" name="MBio">
        <title>Novel metabolic attributes of the genus Cyanothece, comprising a group of unicellular nitrogen-fixing Cyanobacteria.</title>
        <authorList>
            <person name="Bandyopadhyay A."/>
            <person name="Elvitigala T."/>
            <person name="Welsh E."/>
            <person name="Stockel J."/>
            <person name="Liberton M."/>
            <person name="Min H."/>
            <person name="Sherman L.A."/>
            <person name="Pakrasi H.B."/>
        </authorList>
    </citation>
    <scope>NUCLEOTIDE SEQUENCE [LARGE SCALE GENOMIC DNA]</scope>
    <source>
        <strain evidence="3">PCC 8801</strain>
    </source>
</reference>
<dbReference type="STRING" id="41431.PCC8801_2208"/>
<dbReference type="RefSeq" id="WP_012595504.1">
    <property type="nucleotide sequence ID" value="NC_011726.1"/>
</dbReference>
<evidence type="ECO:0000256" key="1">
    <source>
        <dbReference type="SAM" id="Coils"/>
    </source>
</evidence>
<sequence length="612" mass="71499">MSQITIQCRLVAKEPIRHTLWQLMADLNTPFINELLQKVAQNPDFEQWKQKGKLQKSVIKQLGDKLKKDPRYLGQPARFYTSGISLVEYIFKSWLKLQQRLQRKLDGKRRWLTVLKSDEELIQQSQQNLEAIRHKASEILQTHQKTEKLFNHLFQLYQEEKNPFTHIALCYLLKNRCKLPQKPEDPEKFTKRRRKVEIAIDRLQEQLEGRLPQGRDLTNHNWLETLSIACQTDPEDTAQARSWQDKLLIQSQSIPFPINYETNEDLTWHKNEKGRLCVKFNGISDLSFEIYCDQRQLKWFQRFYEDQQAKKGSKNQHSSALFTLRSGRILWQEGNEKGQPWNIHRLILQCTLDTRLWTQEGTEEVKQEKAEEIAKVLTSMNEKGDLTKNQQAFIKRKQSTLDKLENPFPRPSQPLYRGQSNILVGVSMGVDKPATVAVVDGITQKTLTIEYIKQLLGNNYPLIQRQRQQKQHQSHQRNVAQRKEAFNQFGDSELGEYIDRLLTKAIVTLAKKYKAGSIVVPKLEDMREIVQTEIQTKAEERIPNCIEAQKNYAKCYRVQVHQWSYSRLIDNIEAQASKLGIVLEISQQPYKGTPHDKAIALALNAYQSRLSA</sequence>
<dbReference type="InterPro" id="IPR049868">
    <property type="entry name" value="V_Cas12k"/>
</dbReference>
<dbReference type="eggNOG" id="COG0675">
    <property type="taxonomic scope" value="Bacteria"/>
</dbReference>
<protein>
    <submittedName>
        <fullName evidence="2">Uncharacterized protein</fullName>
    </submittedName>
</protein>
<feature type="coiled-coil region" evidence="1">
    <location>
        <begin position="115"/>
        <end position="142"/>
    </location>
</feature>
<dbReference type="Proteomes" id="UP000008204">
    <property type="component" value="Chromosome"/>
</dbReference>